<evidence type="ECO:0000256" key="4">
    <source>
        <dbReference type="ARBA" id="ARBA00023098"/>
    </source>
</evidence>
<dbReference type="PANTHER" id="PTHR43149:SF1">
    <property type="entry name" value="DELTA(3,5)-DELTA(2,4)-DIENOYL-COA ISOMERASE, MITOCHONDRIAL"/>
    <property type="match status" value="1"/>
</dbReference>
<dbReference type="Gene3D" id="3.90.226.10">
    <property type="entry name" value="2-enoyl-CoA Hydratase, Chain A, domain 1"/>
    <property type="match status" value="1"/>
</dbReference>
<dbReference type="NCBIfam" id="NF005699">
    <property type="entry name" value="PRK07509.1"/>
    <property type="match status" value="1"/>
</dbReference>
<keyword evidence="7" id="KW-1185">Reference proteome</keyword>
<dbReference type="Pfam" id="PF00378">
    <property type="entry name" value="ECH_1"/>
    <property type="match status" value="1"/>
</dbReference>
<dbReference type="InterPro" id="IPR045002">
    <property type="entry name" value="Ech1-like"/>
</dbReference>
<keyword evidence="3" id="KW-0276">Fatty acid metabolism</keyword>
<keyword evidence="4" id="KW-0443">Lipid metabolism</keyword>
<name>A0A8J7J3L6_9RHOB</name>
<protein>
    <submittedName>
        <fullName evidence="6">Crotonase/enoyl-CoA hydratase family protein</fullName>
    </submittedName>
</protein>
<evidence type="ECO:0000256" key="3">
    <source>
        <dbReference type="ARBA" id="ARBA00022832"/>
    </source>
</evidence>
<keyword evidence="5" id="KW-0413">Isomerase</keyword>
<dbReference type="GO" id="GO:0016853">
    <property type="term" value="F:isomerase activity"/>
    <property type="evidence" value="ECO:0007669"/>
    <property type="project" value="UniProtKB-KW"/>
</dbReference>
<evidence type="ECO:0000256" key="1">
    <source>
        <dbReference type="ARBA" id="ARBA00005005"/>
    </source>
</evidence>
<dbReference type="InterPro" id="IPR014748">
    <property type="entry name" value="Enoyl-CoA_hydra_C"/>
</dbReference>
<reference evidence="6" key="1">
    <citation type="submission" date="2020-10" db="EMBL/GenBank/DDBJ databases">
        <title>Paenihalocynthiibacter styelae gen. nov., sp. nov., isolated from stalked sea squirt Styela clava.</title>
        <authorList>
            <person name="Kim Y.-O."/>
            <person name="Yoon J.-H."/>
        </authorList>
    </citation>
    <scope>NUCLEOTIDE SEQUENCE</scope>
    <source>
        <strain evidence="6">MYP1-1</strain>
    </source>
</reference>
<dbReference type="GO" id="GO:0006635">
    <property type="term" value="P:fatty acid beta-oxidation"/>
    <property type="evidence" value="ECO:0007669"/>
    <property type="project" value="UniProtKB-UniPathway"/>
</dbReference>
<evidence type="ECO:0000313" key="7">
    <source>
        <dbReference type="Proteomes" id="UP000640583"/>
    </source>
</evidence>
<dbReference type="PANTHER" id="PTHR43149">
    <property type="entry name" value="ENOYL-COA HYDRATASE"/>
    <property type="match status" value="1"/>
</dbReference>
<dbReference type="UniPathway" id="UPA00659"/>
<dbReference type="Gene3D" id="1.10.12.10">
    <property type="entry name" value="Lyase 2-enoyl-coa Hydratase, Chain A, domain 2"/>
    <property type="match status" value="1"/>
</dbReference>
<dbReference type="EMBL" id="JADCKQ010000002">
    <property type="protein sequence ID" value="MBI1492615.1"/>
    <property type="molecule type" value="Genomic_DNA"/>
</dbReference>
<comment type="caution">
    <text evidence="6">The sequence shown here is derived from an EMBL/GenBank/DDBJ whole genome shotgun (WGS) entry which is preliminary data.</text>
</comment>
<evidence type="ECO:0000256" key="5">
    <source>
        <dbReference type="ARBA" id="ARBA00023235"/>
    </source>
</evidence>
<dbReference type="AlphaFoldDB" id="A0A8J7J3L6"/>
<dbReference type="InterPro" id="IPR001753">
    <property type="entry name" value="Enoyl-CoA_hydra/iso"/>
</dbReference>
<evidence type="ECO:0000256" key="2">
    <source>
        <dbReference type="ARBA" id="ARBA00005254"/>
    </source>
</evidence>
<organism evidence="6 7">
    <name type="scientific">Halocynthiibacter styelae</name>
    <dbReference type="NCBI Taxonomy" id="2761955"/>
    <lineage>
        <taxon>Bacteria</taxon>
        <taxon>Pseudomonadati</taxon>
        <taxon>Pseudomonadota</taxon>
        <taxon>Alphaproteobacteria</taxon>
        <taxon>Rhodobacterales</taxon>
        <taxon>Paracoccaceae</taxon>
        <taxon>Halocynthiibacter</taxon>
    </lineage>
</organism>
<accession>A0A8J7J3L6</accession>
<evidence type="ECO:0000313" key="6">
    <source>
        <dbReference type="EMBL" id="MBI1492615.1"/>
    </source>
</evidence>
<gene>
    <name evidence="6" type="ORF">H1D41_03085</name>
</gene>
<dbReference type="InterPro" id="IPR029045">
    <property type="entry name" value="ClpP/crotonase-like_dom_sf"/>
</dbReference>
<dbReference type="SUPFAM" id="SSF52096">
    <property type="entry name" value="ClpP/crotonase"/>
    <property type="match status" value="1"/>
</dbReference>
<proteinExistence type="inferred from homology"/>
<sequence length="266" mass="29054">MSERVTITQEGHIAFVRLSRPEKRNALDLAMLKAISDAGISLAARNDIRAVVLHGEGPAFSAGLDLNEMPKLAQYVAQNGGIMHRSHGDANLFQHVTTVWRDLPQPVICALHGYAFGGAFQIMLGADMRIAAPDCQFSIMEGRWGLIPDMGGIALMRRLAREDVLRRLTYSAEKFAACDALTWGLVTEIADDPLARATEIARDIADKSPDAVRAAKELFNRTELTSEADTLLIESELQGRLIGTPNQMEAVMAGLQKRTADFKDPG</sequence>
<dbReference type="CDD" id="cd06558">
    <property type="entry name" value="crotonase-like"/>
    <property type="match status" value="1"/>
</dbReference>
<comment type="pathway">
    <text evidence="1">Lipid metabolism; fatty acid beta-oxidation.</text>
</comment>
<dbReference type="RefSeq" id="WP_228847533.1">
    <property type="nucleotide sequence ID" value="NZ_JADCKQ010000002.1"/>
</dbReference>
<dbReference type="Proteomes" id="UP000640583">
    <property type="component" value="Unassembled WGS sequence"/>
</dbReference>
<comment type="similarity">
    <text evidence="2">Belongs to the enoyl-CoA hydratase/isomerase family.</text>
</comment>